<proteinExistence type="predicted"/>
<organism evidence="1 2">
    <name type="scientific">Giardia duodenalis assemblage B</name>
    <dbReference type="NCBI Taxonomy" id="1394984"/>
    <lineage>
        <taxon>Eukaryota</taxon>
        <taxon>Metamonada</taxon>
        <taxon>Diplomonadida</taxon>
        <taxon>Hexamitidae</taxon>
        <taxon>Giardiinae</taxon>
        <taxon>Giardia</taxon>
    </lineage>
</organism>
<gene>
    <name evidence="1" type="ORF">QR46_0187</name>
</gene>
<sequence>MTAQLALELHPAGVTVYTQLSTSRTLLVEEFPDTLYSLCSSDKELYSLTASADDTPCYVFTGIVRRLLGMQISETSLLVSQCLGIAFNYMQLASRYLELVIHETLTRTSLQTKDIIYCCILVPDSLIVPLAQLFVQHFPALLSLAPVYIPQSHARALQWTLRGTKEHGLPTGLHFQIAMQLSSTCVSLVGLGTRFLSRIAAGGDIQYSTISQLSTYFHSCSRFTINVIDRMRVLCYQKLAEIGSHNILLAHEVCALRQKSVEFLLSLQKFLLDGLSCALYKDAIGFRIVLPAIKVQDGRTIPLLLSADLNEVLTLSAQESYSCTEMENTLYDEPMRPISNDTGDLQLEELAVSTDYSKDEQSTGIYSTIITGDFFYNIAQELIYACKTVVDSILSPLVDILSTHTRAGIRHLPPLITLYQSPSDPDPLFGFLCELLRQRYQDVEGAVSLHIEQEPLRQYMSLFFTNAPIFKSYVIPHYTLDIDVSYPLGRQVFQLVQDDFPPETSITCYSDREHFLKNINILEEHFINNFRSDLSILKPVIKSIGIMIEQEIDLRVAVTNTVYSPFLQDDTLHGLVLRRPLVFSQHAICLRALHITYEPTLGLGILGVRRPRNYLETCEAAVKICGMPQDVNTGIPQEKIAYWDTMKDFICSSLRTDLAGYGLLSCSELLRIGLGTPVHMPRKLSEPTCRILLDVARRHVGNSVQWYLDLIINRTHAVLSLHHFPEEIHLFLTGEMHNRFITRTENINELFKTGQIYYGLYKNRLHSIFLFDIDCLFGQEEATADQQGPLSKSRSILSPTINPAYIALMEASLNLHLGSNSEHLVRVVDILYDQEQEMRSQHAAVITELLFPLNLSPLSQFDGSPRDIWTYFQNIRIIGDLRCFVEKIGNHGFLDHRNIYYNSKGMMCTMVRPCCFQDQDFLGLSSLFGAFRTATNYITFLSSSTETGPMNDWQFLYNVASSLLPTTFSENEFDDALMLYKKMYDLKGTSPITKISLIDCAMYHTIKLLQALNYLPSDQSYHCPWHINCLISDILHSNDRLLVLSLLAKSTISDKLTNHHPAVAALEDLPTSVSNLDDIATIIRALFVYELSR</sequence>
<comment type="caution">
    <text evidence="1">The sequence shown here is derived from an EMBL/GenBank/DDBJ whole genome shotgun (WGS) entry which is preliminary data.</text>
</comment>
<name>A0A132P082_GIAIN</name>
<evidence type="ECO:0000313" key="2">
    <source>
        <dbReference type="Proteomes" id="UP000070089"/>
    </source>
</evidence>
<dbReference type="AlphaFoldDB" id="A0A132P082"/>
<reference evidence="1 2" key="1">
    <citation type="journal article" date="2015" name="Mol. Biochem. Parasitol.">
        <title>Identification of polymorphic genes for use in assemblage B genotyping assays through comparative genomics of multiple assemblage B Giardia duodenalis isolates.</title>
        <authorList>
            <person name="Wielinga C."/>
            <person name="Thompson R.C."/>
            <person name="Monis P."/>
            <person name="Ryan U."/>
        </authorList>
    </citation>
    <scope>NUCLEOTIDE SEQUENCE [LARGE SCALE GENOMIC DNA]</scope>
    <source>
        <strain evidence="1 2">BAH15c1</strain>
    </source>
</reference>
<protein>
    <submittedName>
        <fullName evidence="1">Uncharacterized protein</fullName>
    </submittedName>
</protein>
<dbReference type="OrthoDB" id="10254593at2759"/>
<dbReference type="VEuPathDB" id="GiardiaDB:QR46_0187"/>
<accession>A0A132P082</accession>
<evidence type="ECO:0000313" key="1">
    <source>
        <dbReference type="EMBL" id="KWX15731.1"/>
    </source>
</evidence>
<dbReference type="EMBL" id="JXTI01000003">
    <property type="protein sequence ID" value="KWX15731.1"/>
    <property type="molecule type" value="Genomic_DNA"/>
</dbReference>
<dbReference type="Proteomes" id="UP000070089">
    <property type="component" value="Unassembled WGS sequence"/>
</dbReference>